<accession>A0ABN7A8X1</accession>
<proteinExistence type="predicted"/>
<dbReference type="Proteomes" id="UP001307889">
    <property type="component" value="Chromosome 1"/>
</dbReference>
<evidence type="ECO:0000313" key="3">
    <source>
        <dbReference type="Proteomes" id="UP001307889"/>
    </source>
</evidence>
<protein>
    <submittedName>
        <fullName evidence="2">Retrotransposon protein</fullName>
    </submittedName>
</protein>
<dbReference type="Pfam" id="PF00078">
    <property type="entry name" value="RVT_1"/>
    <property type="match status" value="1"/>
</dbReference>
<evidence type="ECO:0000313" key="2">
    <source>
        <dbReference type="EMBL" id="BES88418.1"/>
    </source>
</evidence>
<dbReference type="InterPro" id="IPR043502">
    <property type="entry name" value="DNA/RNA_pol_sf"/>
</dbReference>
<feature type="domain" description="Reverse transcriptase" evidence="1">
    <location>
        <begin position="111"/>
        <end position="376"/>
    </location>
</feature>
<keyword evidence="3" id="KW-1185">Reference proteome</keyword>
<gene>
    <name evidence="2" type="ORF">NTJ_01224</name>
</gene>
<dbReference type="PANTHER" id="PTHR47027">
    <property type="entry name" value="REVERSE TRANSCRIPTASE DOMAIN-CONTAINING PROTEIN"/>
    <property type="match status" value="1"/>
</dbReference>
<dbReference type="SUPFAM" id="SSF56672">
    <property type="entry name" value="DNA/RNA polymerases"/>
    <property type="match status" value="1"/>
</dbReference>
<organism evidence="2 3">
    <name type="scientific">Nesidiocoris tenuis</name>
    <dbReference type="NCBI Taxonomy" id="355587"/>
    <lineage>
        <taxon>Eukaryota</taxon>
        <taxon>Metazoa</taxon>
        <taxon>Ecdysozoa</taxon>
        <taxon>Arthropoda</taxon>
        <taxon>Hexapoda</taxon>
        <taxon>Insecta</taxon>
        <taxon>Pterygota</taxon>
        <taxon>Neoptera</taxon>
        <taxon>Paraneoptera</taxon>
        <taxon>Hemiptera</taxon>
        <taxon>Heteroptera</taxon>
        <taxon>Panheteroptera</taxon>
        <taxon>Cimicomorpha</taxon>
        <taxon>Miridae</taxon>
        <taxon>Dicyphina</taxon>
        <taxon>Nesidiocoris</taxon>
    </lineage>
</organism>
<reference evidence="2 3" key="1">
    <citation type="submission" date="2023-09" db="EMBL/GenBank/DDBJ databases">
        <title>Nesidiocoris tenuis whole genome shotgun sequence.</title>
        <authorList>
            <person name="Shibata T."/>
            <person name="Shimoda M."/>
            <person name="Kobayashi T."/>
            <person name="Uehara T."/>
        </authorList>
    </citation>
    <scope>NUCLEOTIDE SEQUENCE [LARGE SCALE GENOMIC DNA]</scope>
    <source>
        <strain evidence="2 3">Japan</strain>
    </source>
</reference>
<dbReference type="InterPro" id="IPR000477">
    <property type="entry name" value="RT_dom"/>
</dbReference>
<dbReference type="PROSITE" id="PS50878">
    <property type="entry name" value="RT_POL"/>
    <property type="match status" value="1"/>
</dbReference>
<evidence type="ECO:0000259" key="1">
    <source>
        <dbReference type="PROSITE" id="PS50878"/>
    </source>
</evidence>
<dbReference type="PANTHER" id="PTHR47027:SF20">
    <property type="entry name" value="REVERSE TRANSCRIPTASE-LIKE PROTEIN WITH RNA-DIRECTED DNA POLYMERASE DOMAIN"/>
    <property type="match status" value="1"/>
</dbReference>
<sequence>MVAKISSARTPSEFWEGVNFFKIRGPRCNPISVGAWEEFYESTYPERSMDVPECYGVGHPVLDKPITLEEVLTSIQSCKPGKAAGIDMVGAEFLRALPQNWMLYITLLFNMILECETPPRAWSRVLITLLFKKGDPNDPGNYRGISLINVLVKVFTAILCNRLSNWVATNNILPENQAGFRVARGCEDHVFTLSAVIGISLRLPQRTIFAVFVDFKRAFDSVDHRLLWLKLLQTGVSAKLIRILKNLYSRAEFQVKANGELSRPVALTEGVMQGEVMSPLLFALFLADIEDFFRSKGVSGVDVDSGTDILLLLYADDMVVLGHSAIDMNVKMDILSQYCQENKLTVNVAKTKLVCFRRAGGLKKLRVRVRFEGLELEQVSSYVYLGVPFNSSGVFCGACTNAISRSNAAAGAITSLMARAKIVSWSATKQLFEACVRSVLMYCASCWALRYSEQVERIQVGFYKRLLLLPRSTPNCLVRAEVGVLPLAFTVMKQALRWLGRVLNMPHSRYPRVCLDRMVALTRAGFGDRRYNWVTQLQGLVSACGSDLRLEDLNDVAAFRARSAVVLGHCGESLWRKDRMGVRETRYLGVELTCEYDKTAHPQEYLTLSWPYRILRPVAQLRLGGRHNQRLLVNGLVLRCNQQAHCPLCNWHEPDTFMHFLLECPLLANPRVKFLSPLIFSPLVPTQQYSRMFAKPERDVGNRVYFYLNEAIVVRNEMLSL</sequence>
<name>A0ABN7A8X1_9HEMI</name>
<dbReference type="CDD" id="cd01650">
    <property type="entry name" value="RT_nLTR_like"/>
    <property type="match status" value="1"/>
</dbReference>
<dbReference type="EMBL" id="AP028909">
    <property type="protein sequence ID" value="BES88418.1"/>
    <property type="molecule type" value="Genomic_DNA"/>
</dbReference>